<dbReference type="PANTHER" id="PTHR43380">
    <property type="entry name" value="2-OXOISOVALERATE DEHYDROGENASE SUBUNIT ALPHA, MITOCHONDRIAL"/>
    <property type="match status" value="1"/>
</dbReference>
<organism evidence="5 6">
    <name type="scientific">Microbacterium resistens</name>
    <dbReference type="NCBI Taxonomy" id="156977"/>
    <lineage>
        <taxon>Bacteria</taxon>
        <taxon>Bacillati</taxon>
        <taxon>Actinomycetota</taxon>
        <taxon>Actinomycetes</taxon>
        <taxon>Micrococcales</taxon>
        <taxon>Microbacteriaceae</taxon>
        <taxon>Microbacterium</taxon>
    </lineage>
</organism>
<reference evidence="5 6" key="1">
    <citation type="submission" date="2023-01" db="EMBL/GenBank/DDBJ databases">
        <title>Characterization of estradiol degrading bacteria Microbacterium sp. MZT7 and reveal degrading genes through genome analysis.</title>
        <authorList>
            <person name="Hao P."/>
            <person name="Gao Y."/>
        </authorList>
    </citation>
    <scope>NUCLEOTIDE SEQUENCE [LARGE SCALE GENOMIC DNA]</scope>
    <source>
        <strain evidence="5 6">MZT7</strain>
    </source>
</reference>
<evidence type="ECO:0000256" key="2">
    <source>
        <dbReference type="ARBA" id="ARBA00023002"/>
    </source>
</evidence>
<dbReference type="CDD" id="cd02000">
    <property type="entry name" value="TPP_E1_PDC_ADC_BCADC"/>
    <property type="match status" value="1"/>
</dbReference>
<accession>A0ABY3RU70</accession>
<dbReference type="EMBL" id="CP082781">
    <property type="protein sequence ID" value="UGS27357.1"/>
    <property type="molecule type" value="Genomic_DNA"/>
</dbReference>
<evidence type="ECO:0000256" key="1">
    <source>
        <dbReference type="ARBA" id="ARBA00001964"/>
    </source>
</evidence>
<evidence type="ECO:0000256" key="3">
    <source>
        <dbReference type="ARBA" id="ARBA00023052"/>
    </source>
</evidence>
<protein>
    <submittedName>
        <fullName evidence="5">Pyruvate dehydrogenase (Acetyl-transferring) E1 component subunit alpha</fullName>
    </submittedName>
</protein>
<dbReference type="NCBIfam" id="TIGR03181">
    <property type="entry name" value="PDH_E1_alph_x"/>
    <property type="match status" value="1"/>
</dbReference>
<feature type="domain" description="Dehydrogenase E1 component" evidence="4">
    <location>
        <begin position="53"/>
        <end position="320"/>
    </location>
</feature>
<keyword evidence="6" id="KW-1185">Reference proteome</keyword>
<keyword evidence="3" id="KW-0786">Thiamine pyrophosphate</keyword>
<evidence type="ECO:0000259" key="4">
    <source>
        <dbReference type="Pfam" id="PF00676"/>
    </source>
</evidence>
<dbReference type="Pfam" id="PF00676">
    <property type="entry name" value="E1_dh"/>
    <property type="match status" value="1"/>
</dbReference>
<gene>
    <name evidence="5" type="primary">pdhA</name>
    <name evidence="5" type="ORF">K8F61_03885</name>
</gene>
<keyword evidence="5" id="KW-0670">Pyruvate</keyword>
<dbReference type="InterPro" id="IPR050771">
    <property type="entry name" value="Alpha-ketoacid_DH_E1_comp"/>
</dbReference>
<evidence type="ECO:0000313" key="6">
    <source>
        <dbReference type="Proteomes" id="UP001199642"/>
    </source>
</evidence>
<dbReference type="InterPro" id="IPR001017">
    <property type="entry name" value="DH_E1"/>
</dbReference>
<dbReference type="InterPro" id="IPR017596">
    <property type="entry name" value="PdhA/BkdA"/>
</dbReference>
<name>A0ABY3RU70_9MICO</name>
<proteinExistence type="predicted"/>
<dbReference type="RefSeq" id="WP_231820742.1">
    <property type="nucleotide sequence ID" value="NZ_CP082781.1"/>
</dbReference>
<dbReference type="SUPFAM" id="SSF52518">
    <property type="entry name" value="Thiamin diphosphate-binding fold (THDP-binding)"/>
    <property type="match status" value="1"/>
</dbReference>
<comment type="cofactor">
    <cofactor evidence="1">
        <name>thiamine diphosphate</name>
        <dbReference type="ChEBI" id="CHEBI:58937"/>
    </cofactor>
</comment>
<evidence type="ECO:0000313" key="5">
    <source>
        <dbReference type="EMBL" id="UGS27357.1"/>
    </source>
</evidence>
<dbReference type="Gene3D" id="3.40.50.970">
    <property type="match status" value="1"/>
</dbReference>
<dbReference type="InterPro" id="IPR029061">
    <property type="entry name" value="THDP-binding"/>
</dbReference>
<dbReference type="PANTHER" id="PTHR43380:SF1">
    <property type="entry name" value="2-OXOISOVALERATE DEHYDROGENASE SUBUNIT ALPHA, MITOCHONDRIAL"/>
    <property type="match status" value="1"/>
</dbReference>
<dbReference type="Proteomes" id="UP001199642">
    <property type="component" value="Chromosome"/>
</dbReference>
<sequence>MSPSITPIADTETDLALTEQLIAPDGTRRANPLLDPFVQDVSPTDLLALFRDMSVVRRIDSEGIALQRQGQLGLWAPCQGQEAAQVGTARALREDDVVFPSYRETGVMYVRGADPGDYTRAWRGEEGASYDPAVMHMAPLQIIIGAQTLHAVGYAMGIRADESDQVAVTYFGDGATSQGDVNEAMVFASSYRLPVVFVCQNNHWAISEPVAVQSQFPIAGRAPGFGIPSLRVDGNDILACVAAMRWATEHARSGKGPAFIEAVTYRLGPHTTADDPTRYRDPAELEAWRGRDPLLRLERLLRAEGVLDDAQAAEIAAAADEAARTLRATCLAMTTRPALAVFDNVYATPHTGLSEQRAAYADYLASFEGV</sequence>
<keyword evidence="2" id="KW-0560">Oxidoreductase</keyword>